<evidence type="ECO:0000313" key="3">
    <source>
        <dbReference type="Proteomes" id="UP000229497"/>
    </source>
</evidence>
<reference evidence="2 3" key="1">
    <citation type="submission" date="2017-09" db="EMBL/GenBank/DDBJ databases">
        <title>Depth-based differentiation of microbial function through sediment-hosted aquifers and enrichment of novel symbionts in the deep terrestrial subsurface.</title>
        <authorList>
            <person name="Probst A.J."/>
            <person name="Ladd B."/>
            <person name="Jarett J.K."/>
            <person name="Geller-Mcgrath D.E."/>
            <person name="Sieber C.M."/>
            <person name="Emerson J.B."/>
            <person name="Anantharaman K."/>
            <person name="Thomas B.C."/>
            <person name="Malmstrom R."/>
            <person name="Stieglmeier M."/>
            <person name="Klingl A."/>
            <person name="Woyke T."/>
            <person name="Ryan C.M."/>
            <person name="Banfield J.F."/>
        </authorList>
    </citation>
    <scope>NUCLEOTIDE SEQUENCE [LARGE SCALE GENOMIC DNA]</scope>
    <source>
        <strain evidence="2">CG11_big_fil_rev_8_21_14_0_20_37_16</strain>
    </source>
</reference>
<keyword evidence="1" id="KW-0812">Transmembrane</keyword>
<comment type="caution">
    <text evidence="2">The sequence shown here is derived from an EMBL/GenBank/DDBJ whole genome shotgun (WGS) entry which is preliminary data.</text>
</comment>
<organism evidence="2 3">
    <name type="scientific">Candidatus Roizmanbacteria bacterium CG11_big_fil_rev_8_21_14_0_20_37_16</name>
    <dbReference type="NCBI Taxonomy" id="1974857"/>
    <lineage>
        <taxon>Bacteria</taxon>
        <taxon>Candidatus Roizmaniibacteriota</taxon>
    </lineage>
</organism>
<evidence type="ECO:0000256" key="1">
    <source>
        <dbReference type="SAM" id="Phobius"/>
    </source>
</evidence>
<sequence length="66" mass="7593">MKEKMAIMKTLSNLSVNLSAGWFGAAFITPNFSQIIGIKEFFLLLLDIVFGILFLWFCYKLERSLL</sequence>
<feature type="transmembrane region" description="Helical" evidence="1">
    <location>
        <begin position="41"/>
        <end position="59"/>
    </location>
</feature>
<accession>A0A2H0KM22</accession>
<dbReference type="EMBL" id="PCVK01000071">
    <property type="protein sequence ID" value="PIQ71613.1"/>
    <property type="molecule type" value="Genomic_DNA"/>
</dbReference>
<keyword evidence="1" id="KW-1133">Transmembrane helix</keyword>
<proteinExistence type="predicted"/>
<dbReference type="Proteomes" id="UP000229497">
    <property type="component" value="Unassembled WGS sequence"/>
</dbReference>
<dbReference type="AlphaFoldDB" id="A0A2H0KM22"/>
<keyword evidence="1" id="KW-0472">Membrane</keyword>
<protein>
    <submittedName>
        <fullName evidence="2">Uncharacterized protein</fullName>
    </submittedName>
</protein>
<gene>
    <name evidence="2" type="ORF">COV87_02405</name>
</gene>
<evidence type="ECO:0000313" key="2">
    <source>
        <dbReference type="EMBL" id="PIQ71613.1"/>
    </source>
</evidence>
<name>A0A2H0KM22_9BACT</name>
<feature type="transmembrane region" description="Helical" evidence="1">
    <location>
        <begin position="12"/>
        <end position="29"/>
    </location>
</feature>